<feature type="domain" description="Response regulatory" evidence="17">
    <location>
        <begin position="6"/>
        <end position="124"/>
    </location>
</feature>
<dbReference type="SMART" id="SM00448">
    <property type="entry name" value="REC"/>
    <property type="match status" value="1"/>
</dbReference>
<keyword evidence="8 14" id="KW-0902">Two-component regulatory system</keyword>
<dbReference type="InterPro" id="IPR012052">
    <property type="entry name" value="Spore_0_A"/>
</dbReference>
<proteinExistence type="predicted"/>
<protein>
    <recommendedName>
        <fullName evidence="2 14">Stage 0 sporulation protein A homolog</fullName>
    </recommendedName>
</protein>
<dbReference type="PROSITE" id="PS50110">
    <property type="entry name" value="RESPONSE_REGULATORY"/>
    <property type="match status" value="1"/>
</dbReference>
<gene>
    <name evidence="18" type="ORF">H8699_05395</name>
</gene>
<dbReference type="Pfam" id="PF08769">
    <property type="entry name" value="Spo0A_C"/>
    <property type="match status" value="1"/>
</dbReference>
<evidence type="ECO:0000256" key="6">
    <source>
        <dbReference type="ARBA" id="ARBA00022837"/>
    </source>
</evidence>
<dbReference type="RefSeq" id="WP_249284807.1">
    <property type="nucleotide sequence ID" value="NZ_JACRSO010000002.1"/>
</dbReference>
<dbReference type="InterPro" id="IPR036388">
    <property type="entry name" value="WH-like_DNA-bd_sf"/>
</dbReference>
<evidence type="ECO:0000256" key="14">
    <source>
        <dbReference type="PIRNR" id="PIRNR002937"/>
    </source>
</evidence>
<evidence type="ECO:0000256" key="12">
    <source>
        <dbReference type="ARBA" id="ARBA00023163"/>
    </source>
</evidence>
<evidence type="ECO:0000256" key="3">
    <source>
        <dbReference type="ARBA" id="ARBA00022490"/>
    </source>
</evidence>
<dbReference type="AlphaFoldDB" id="A0A926D0R2"/>
<evidence type="ECO:0000256" key="9">
    <source>
        <dbReference type="ARBA" id="ARBA00023015"/>
    </source>
</evidence>
<dbReference type="GO" id="GO:0005509">
    <property type="term" value="F:calcium ion binding"/>
    <property type="evidence" value="ECO:0007669"/>
    <property type="project" value="UniProtKB-UniRule"/>
</dbReference>
<keyword evidence="7 14" id="KW-0749">Sporulation</keyword>
<keyword evidence="19" id="KW-1185">Reference proteome</keyword>
<dbReference type="PANTHER" id="PTHR44591">
    <property type="entry name" value="STRESS RESPONSE REGULATOR PROTEIN 1"/>
    <property type="match status" value="1"/>
</dbReference>
<dbReference type="InterPro" id="IPR050595">
    <property type="entry name" value="Bact_response_regulator"/>
</dbReference>
<keyword evidence="3 14" id="KW-0963">Cytoplasm</keyword>
<evidence type="ECO:0000256" key="13">
    <source>
        <dbReference type="ARBA" id="ARBA00024867"/>
    </source>
</evidence>
<dbReference type="Pfam" id="PF00072">
    <property type="entry name" value="Response_reg"/>
    <property type="match status" value="1"/>
</dbReference>
<organism evidence="18 19">
    <name type="scientific">Luoshenia tenuis</name>
    <dbReference type="NCBI Taxonomy" id="2763654"/>
    <lineage>
        <taxon>Bacteria</taxon>
        <taxon>Bacillati</taxon>
        <taxon>Bacillota</taxon>
        <taxon>Clostridia</taxon>
        <taxon>Christensenellales</taxon>
        <taxon>Christensenellaceae</taxon>
        <taxon>Luoshenia</taxon>
    </lineage>
</organism>
<evidence type="ECO:0000256" key="7">
    <source>
        <dbReference type="ARBA" id="ARBA00022969"/>
    </source>
</evidence>
<dbReference type="SUPFAM" id="SSF52172">
    <property type="entry name" value="CheY-like"/>
    <property type="match status" value="1"/>
</dbReference>
<comment type="cofactor">
    <cofactor evidence="14 15">
        <name>Ca(2+)</name>
        <dbReference type="ChEBI" id="CHEBI:29108"/>
    </cofactor>
    <text evidence="14 15">Binds 1 Ca(2+) ion per subunit.</text>
</comment>
<dbReference type="GO" id="GO:0030435">
    <property type="term" value="P:sporulation resulting in formation of a cellular spore"/>
    <property type="evidence" value="ECO:0007669"/>
    <property type="project" value="UniProtKB-UniRule"/>
</dbReference>
<evidence type="ECO:0000256" key="4">
    <source>
        <dbReference type="ARBA" id="ARBA00022491"/>
    </source>
</evidence>
<evidence type="ECO:0000259" key="17">
    <source>
        <dbReference type="PROSITE" id="PS50110"/>
    </source>
</evidence>
<dbReference type="GO" id="GO:0005737">
    <property type="term" value="C:cytoplasm"/>
    <property type="evidence" value="ECO:0007669"/>
    <property type="project" value="UniProtKB-SubCell"/>
</dbReference>
<sequence>MDKRHSVVIIDKNDFLIGAMTSALEATQVFDVIGQAFDGRAGLELVLKTRPEYILLDLIISELDGIAVLQKLYERTEDYLPKVVVTSMLPDGRFTQHLEALGCKLIEKRPFDVQKLADKILLLTMIPQERVSRIILQVGVPASIKGYQYLREAILLTMDERDISTLITTKIYPAVAKKFNTTPGNVERSIRNAIEVAWKKGNLEAIDSLFGYTIEENRGKPTNSEFIAMVADKVRSR</sequence>
<dbReference type="GO" id="GO:0000160">
    <property type="term" value="P:phosphorelay signal transduction system"/>
    <property type="evidence" value="ECO:0007669"/>
    <property type="project" value="UniProtKB-UniRule"/>
</dbReference>
<dbReference type="GO" id="GO:0003677">
    <property type="term" value="F:DNA binding"/>
    <property type="evidence" value="ECO:0007669"/>
    <property type="project" value="UniProtKB-KW"/>
</dbReference>
<keyword evidence="10 14" id="KW-0238">DNA-binding</keyword>
<dbReference type="GO" id="GO:0042173">
    <property type="term" value="P:regulation of sporulation resulting in formation of a cellular spore"/>
    <property type="evidence" value="ECO:0007669"/>
    <property type="project" value="InterPro"/>
</dbReference>
<keyword evidence="5 16" id="KW-0597">Phosphoprotein</keyword>
<dbReference type="InterPro" id="IPR016032">
    <property type="entry name" value="Sig_transdc_resp-reg_C-effctor"/>
</dbReference>
<dbReference type="Proteomes" id="UP000654279">
    <property type="component" value="Unassembled WGS sequence"/>
</dbReference>
<accession>A0A926D0R2</accession>
<evidence type="ECO:0000256" key="16">
    <source>
        <dbReference type="PROSITE-ProRule" id="PRU00169"/>
    </source>
</evidence>
<keyword evidence="14 15" id="KW-0479">Metal-binding</keyword>
<dbReference type="EMBL" id="JACRSO010000002">
    <property type="protein sequence ID" value="MBC8528854.1"/>
    <property type="molecule type" value="Genomic_DNA"/>
</dbReference>
<feature type="modified residue" description="4-aspartylphosphate" evidence="16">
    <location>
        <position position="57"/>
    </location>
</feature>
<dbReference type="InterPro" id="IPR014879">
    <property type="entry name" value="Spo0A_C"/>
</dbReference>
<evidence type="ECO:0000256" key="1">
    <source>
        <dbReference type="ARBA" id="ARBA00004496"/>
    </source>
</evidence>
<comment type="function">
    <text evidence="13 14">May play the central regulatory role in sporulation. It may be an element of the effector pathway responsible for the activation of sporulation genes in response to nutritional stress. Spo0A may act in concert with spo0H (a sigma factor) to control the expression of some genes that are critical to the sporulation process.</text>
</comment>
<evidence type="ECO:0000256" key="5">
    <source>
        <dbReference type="ARBA" id="ARBA00022553"/>
    </source>
</evidence>
<dbReference type="Gene3D" id="1.10.10.10">
    <property type="entry name" value="Winged helix-like DNA-binding domain superfamily/Winged helix DNA-binding domain"/>
    <property type="match status" value="1"/>
</dbReference>
<dbReference type="InterPro" id="IPR011006">
    <property type="entry name" value="CheY-like_superfamily"/>
</dbReference>
<dbReference type="SUPFAM" id="SSF46894">
    <property type="entry name" value="C-terminal effector domain of the bipartite response regulators"/>
    <property type="match status" value="1"/>
</dbReference>
<comment type="subcellular location">
    <subcellularLocation>
        <location evidence="1 14">Cytoplasm</location>
    </subcellularLocation>
</comment>
<keyword evidence="6 14" id="KW-0106">Calcium</keyword>
<feature type="binding site" evidence="15">
    <location>
        <position position="57"/>
    </location>
    <ligand>
        <name>Ca(2+)</name>
        <dbReference type="ChEBI" id="CHEBI:29108"/>
    </ligand>
</feature>
<keyword evidence="11 14" id="KW-0010">Activator</keyword>
<dbReference type="PANTHER" id="PTHR44591:SF14">
    <property type="entry name" value="PROTEIN PILG"/>
    <property type="match status" value="1"/>
</dbReference>
<dbReference type="GO" id="GO:0003700">
    <property type="term" value="F:DNA-binding transcription factor activity"/>
    <property type="evidence" value="ECO:0007669"/>
    <property type="project" value="InterPro"/>
</dbReference>
<dbReference type="GO" id="GO:0051606">
    <property type="term" value="P:detection of stimulus"/>
    <property type="evidence" value="ECO:0007669"/>
    <property type="project" value="UniProtKB-UniRule"/>
</dbReference>
<comment type="caution">
    <text evidence="18">The sequence shown here is derived from an EMBL/GenBank/DDBJ whole genome shotgun (WGS) entry which is preliminary data.</text>
</comment>
<evidence type="ECO:0000313" key="18">
    <source>
        <dbReference type="EMBL" id="MBC8528854.1"/>
    </source>
</evidence>
<evidence type="ECO:0000256" key="8">
    <source>
        <dbReference type="ARBA" id="ARBA00023012"/>
    </source>
</evidence>
<evidence type="ECO:0000256" key="15">
    <source>
        <dbReference type="PIRSR" id="PIRSR002937-1"/>
    </source>
</evidence>
<evidence type="ECO:0000256" key="11">
    <source>
        <dbReference type="ARBA" id="ARBA00023159"/>
    </source>
</evidence>
<keyword evidence="12 14" id="KW-0804">Transcription</keyword>
<dbReference type="Gene3D" id="3.40.50.2300">
    <property type="match status" value="1"/>
</dbReference>
<dbReference type="PIRSF" id="PIRSF002937">
    <property type="entry name" value="Res_reg_Spo0A"/>
    <property type="match status" value="1"/>
</dbReference>
<evidence type="ECO:0000313" key="19">
    <source>
        <dbReference type="Proteomes" id="UP000654279"/>
    </source>
</evidence>
<keyword evidence="4 14" id="KW-0678">Repressor</keyword>
<evidence type="ECO:0000256" key="2">
    <source>
        <dbReference type="ARBA" id="ARBA00018672"/>
    </source>
</evidence>
<dbReference type="InterPro" id="IPR001789">
    <property type="entry name" value="Sig_transdc_resp-reg_receiver"/>
</dbReference>
<keyword evidence="9 14" id="KW-0805">Transcription regulation</keyword>
<evidence type="ECO:0000256" key="10">
    <source>
        <dbReference type="ARBA" id="ARBA00023125"/>
    </source>
</evidence>
<reference evidence="18" key="1">
    <citation type="submission" date="2020-08" db="EMBL/GenBank/DDBJ databases">
        <title>Genome public.</title>
        <authorList>
            <person name="Liu C."/>
            <person name="Sun Q."/>
        </authorList>
    </citation>
    <scope>NUCLEOTIDE SEQUENCE</scope>
    <source>
        <strain evidence="18">NSJ-44</strain>
    </source>
</reference>
<feature type="binding site" evidence="15">
    <location>
        <position position="11"/>
    </location>
    <ligand>
        <name>Ca(2+)</name>
        <dbReference type="ChEBI" id="CHEBI:29108"/>
    </ligand>
</feature>
<name>A0A926D0R2_9FIRM</name>